<evidence type="ECO:0000256" key="10">
    <source>
        <dbReference type="ARBA" id="ARBA00039095"/>
    </source>
</evidence>
<evidence type="ECO:0000256" key="3">
    <source>
        <dbReference type="ARBA" id="ARBA00022741"/>
    </source>
</evidence>
<evidence type="ECO:0000256" key="1">
    <source>
        <dbReference type="ARBA" id="ARBA00005715"/>
    </source>
</evidence>
<dbReference type="GO" id="GO:0005524">
    <property type="term" value="F:ATP binding"/>
    <property type="evidence" value="ECO:0007669"/>
    <property type="project" value="UniProtKB-KW"/>
</dbReference>
<dbReference type="InterPro" id="IPR050007">
    <property type="entry name" value="OtnK"/>
</dbReference>
<keyword evidence="2" id="KW-0808">Transferase</keyword>
<dbReference type="SUPFAM" id="SSF142764">
    <property type="entry name" value="YgbK-like"/>
    <property type="match status" value="1"/>
</dbReference>
<dbReference type="Gene3D" id="3.40.50.10840">
    <property type="entry name" value="Putative sugar-binding, N-terminal domain"/>
    <property type="match status" value="1"/>
</dbReference>
<keyword evidence="5" id="KW-0067">ATP-binding</keyword>
<feature type="domain" description="Four-carbon acid sugar kinase N-terminal" evidence="13">
    <location>
        <begin position="3"/>
        <end position="228"/>
    </location>
</feature>
<accession>A0A6N1VDU4</accession>
<evidence type="ECO:0000256" key="7">
    <source>
        <dbReference type="ARBA" id="ARBA00035898"/>
    </source>
</evidence>
<dbReference type="InterPro" id="IPR031475">
    <property type="entry name" value="NBD_C"/>
</dbReference>
<dbReference type="RefSeq" id="WP_175276992.1">
    <property type="nucleotide sequence ID" value="NZ_CP054836.1"/>
</dbReference>
<dbReference type="InterPro" id="IPR042213">
    <property type="entry name" value="NBD_C_sf"/>
</dbReference>
<evidence type="ECO:0000256" key="2">
    <source>
        <dbReference type="ARBA" id="ARBA00022679"/>
    </source>
</evidence>
<dbReference type="InterPro" id="IPR010737">
    <property type="entry name" value="4-carb_acid_sugar_kinase_N"/>
</dbReference>
<organism evidence="15 16">
    <name type="scientific">Oricola thermophila</name>
    <dbReference type="NCBI Taxonomy" id="2742145"/>
    <lineage>
        <taxon>Bacteria</taxon>
        <taxon>Pseudomonadati</taxon>
        <taxon>Pseudomonadota</taxon>
        <taxon>Alphaproteobacteria</taxon>
        <taxon>Hyphomicrobiales</taxon>
        <taxon>Ahrensiaceae</taxon>
        <taxon>Oricola</taxon>
    </lineage>
</organism>
<evidence type="ECO:0000313" key="16">
    <source>
        <dbReference type="Proteomes" id="UP000509367"/>
    </source>
</evidence>
<evidence type="ECO:0000256" key="11">
    <source>
        <dbReference type="ARBA" id="ARBA00039461"/>
    </source>
</evidence>
<gene>
    <name evidence="15" type="ORF">HTY61_11870</name>
</gene>
<keyword evidence="4 15" id="KW-0418">Kinase</keyword>
<dbReference type="EC" id="2.7.1.217" evidence="10"/>
<keyword evidence="6" id="KW-0119">Carbohydrate metabolism</keyword>
<evidence type="ECO:0000256" key="4">
    <source>
        <dbReference type="ARBA" id="ARBA00022777"/>
    </source>
</evidence>
<dbReference type="KEGG" id="orm:HTY61_11870"/>
<evidence type="ECO:0000259" key="14">
    <source>
        <dbReference type="Pfam" id="PF17042"/>
    </source>
</evidence>
<reference evidence="15 16" key="1">
    <citation type="submission" date="2020-06" db="EMBL/GenBank/DDBJ databases">
        <title>Oricola thermophila sp. nov. isolated from a tidal sediments.</title>
        <authorList>
            <person name="Kwon K.K."/>
            <person name="Yang S.-H."/>
            <person name="Park M.-J."/>
        </authorList>
    </citation>
    <scope>NUCLEOTIDE SEQUENCE [LARGE SCALE GENOMIC DNA]</scope>
    <source>
        <strain evidence="15 16">MEBiC13590</strain>
    </source>
</reference>
<dbReference type="Pfam" id="PF07005">
    <property type="entry name" value="SBD_N"/>
    <property type="match status" value="1"/>
</dbReference>
<keyword evidence="16" id="KW-1185">Reference proteome</keyword>
<name>A0A6N1VDU4_9HYPH</name>
<comment type="function">
    <text evidence="9">Catalyzes the ATP-dependent phosphorylation of 3-oxo-tetronate to 3-oxo-tetronate 4-phosphate.</text>
</comment>
<dbReference type="NCBIfam" id="NF043035">
    <property type="entry name" value="OxoTetrKin"/>
    <property type="match status" value="1"/>
</dbReference>
<dbReference type="Proteomes" id="UP000509367">
    <property type="component" value="Chromosome"/>
</dbReference>
<feature type="domain" description="Four-carbon acid sugar kinase nucleotide binding" evidence="14">
    <location>
        <begin position="254"/>
        <end position="407"/>
    </location>
</feature>
<protein>
    <recommendedName>
        <fullName evidence="11">3-oxo-tetronate kinase</fullName>
        <ecNumber evidence="10">2.7.1.217</ecNumber>
    </recommendedName>
    <alternativeName>
        <fullName evidence="12">3-dehydrotetronate 4-kinase</fullName>
    </alternativeName>
</protein>
<evidence type="ECO:0000259" key="13">
    <source>
        <dbReference type="Pfam" id="PF07005"/>
    </source>
</evidence>
<evidence type="ECO:0000256" key="12">
    <source>
        <dbReference type="ARBA" id="ARBA00041377"/>
    </source>
</evidence>
<comment type="similarity">
    <text evidence="1">Belongs to the four-carbon acid sugar kinase family.</text>
</comment>
<keyword evidence="3" id="KW-0547">Nucleotide-binding</keyword>
<evidence type="ECO:0000256" key="6">
    <source>
        <dbReference type="ARBA" id="ARBA00023277"/>
    </source>
</evidence>
<comment type="catalytic activity">
    <reaction evidence="8">
        <text>3-dehydro-D-erythronate + ATP = 3-dehydro-4-O-phospho-D-erythronate + ADP + H(+)</text>
        <dbReference type="Rhea" id="RHEA:52556"/>
        <dbReference type="ChEBI" id="CHEBI:15378"/>
        <dbReference type="ChEBI" id="CHEBI:30616"/>
        <dbReference type="ChEBI" id="CHEBI:57958"/>
        <dbReference type="ChEBI" id="CHEBI:136593"/>
        <dbReference type="ChEBI" id="CHEBI:456216"/>
        <dbReference type="EC" id="2.7.1.217"/>
    </reaction>
</comment>
<evidence type="ECO:0000256" key="9">
    <source>
        <dbReference type="ARBA" id="ARBA00037335"/>
    </source>
</evidence>
<dbReference type="Pfam" id="PF17042">
    <property type="entry name" value="NBD_C"/>
    <property type="match status" value="1"/>
</dbReference>
<dbReference type="Gene3D" id="3.40.980.20">
    <property type="entry name" value="Four-carbon acid sugar kinase, nucleotide binding domain"/>
    <property type="match status" value="1"/>
</dbReference>
<proteinExistence type="inferred from homology"/>
<dbReference type="AlphaFoldDB" id="A0A6N1VDU4"/>
<dbReference type="GO" id="GO:0016301">
    <property type="term" value="F:kinase activity"/>
    <property type="evidence" value="ECO:0007669"/>
    <property type="project" value="UniProtKB-KW"/>
</dbReference>
<evidence type="ECO:0000313" key="15">
    <source>
        <dbReference type="EMBL" id="QKV19100.1"/>
    </source>
</evidence>
<comment type="catalytic activity">
    <reaction evidence="7">
        <text>3-dehydro-L-erythronate + ATP = 3-dehydro-4-O-phospho-L-erythronate + ADP + H(+)</text>
        <dbReference type="Rhea" id="RHEA:52552"/>
        <dbReference type="ChEBI" id="CHEBI:15378"/>
        <dbReference type="ChEBI" id="CHEBI:30616"/>
        <dbReference type="ChEBI" id="CHEBI:136592"/>
        <dbReference type="ChEBI" id="CHEBI:136670"/>
        <dbReference type="ChEBI" id="CHEBI:456216"/>
        <dbReference type="EC" id="2.7.1.217"/>
    </reaction>
</comment>
<sequence length="419" mass="43309">MKLGCIGDDFTGSSDLANTLARGGMRVVQYCGIPAGPAGDDVEAGVVALKSRTIAPEEAVRQSLAALDWLRAQGCTQFLFKYCSTFDSTDRGNIGPVAEALSDALGGGPVVFCPAFPATGRTVYQGHLFVGDRLLSESGMKNHPLTPMRDADLRRVLARQTSRHVGHVAMADVAAGADAIAEAISRENDEGRPFVIVDAISERDLVEIGRAIPDMKLVTGGSGIAMGLPANFGCRAGGADRASGFARPGARAIALAGSVSRATRGQVRAHVAAGQPAFEVRASDVMEGRLDPETLSDWLLAQPGVPLAYSSVEPERVAENQERYGKEAVAGAIENLFAETASVAVARGAGIVICAGGETSGAVVSALGIEALEIGPEIDPGVPALKVGGRELRLALKSGNFGAPDFFLKAARIMGGGDE</sequence>
<evidence type="ECO:0000256" key="5">
    <source>
        <dbReference type="ARBA" id="ARBA00022840"/>
    </source>
</evidence>
<dbReference type="EMBL" id="CP054836">
    <property type="protein sequence ID" value="QKV19100.1"/>
    <property type="molecule type" value="Genomic_DNA"/>
</dbReference>
<dbReference type="InterPro" id="IPR037051">
    <property type="entry name" value="4-carb_acid_sugar_kinase_N_sf"/>
</dbReference>
<evidence type="ECO:0000256" key="8">
    <source>
        <dbReference type="ARBA" id="ARBA00036346"/>
    </source>
</evidence>